<gene>
    <name evidence="1" type="ORF">Fcan01_06883</name>
</gene>
<evidence type="ECO:0000313" key="1">
    <source>
        <dbReference type="EMBL" id="OXA56869.1"/>
    </source>
</evidence>
<dbReference type="EMBL" id="LNIX01000003">
    <property type="protein sequence ID" value="OXA56869.1"/>
    <property type="molecule type" value="Genomic_DNA"/>
</dbReference>
<dbReference type="Proteomes" id="UP000198287">
    <property type="component" value="Unassembled WGS sequence"/>
</dbReference>
<comment type="caution">
    <text evidence="1">The sequence shown here is derived from an EMBL/GenBank/DDBJ whole genome shotgun (WGS) entry which is preliminary data.</text>
</comment>
<accession>A0A226EHE6</accession>
<reference evidence="1 2" key="1">
    <citation type="submission" date="2015-12" db="EMBL/GenBank/DDBJ databases">
        <title>The genome of Folsomia candida.</title>
        <authorList>
            <person name="Faddeeva A."/>
            <person name="Derks M.F."/>
            <person name="Anvar Y."/>
            <person name="Smit S."/>
            <person name="Van Straalen N."/>
            <person name="Roelofs D."/>
        </authorList>
    </citation>
    <scope>NUCLEOTIDE SEQUENCE [LARGE SCALE GENOMIC DNA]</scope>
    <source>
        <strain evidence="1 2">VU population</strain>
        <tissue evidence="1">Whole body</tissue>
    </source>
</reference>
<organism evidence="1 2">
    <name type="scientific">Folsomia candida</name>
    <name type="common">Springtail</name>
    <dbReference type="NCBI Taxonomy" id="158441"/>
    <lineage>
        <taxon>Eukaryota</taxon>
        <taxon>Metazoa</taxon>
        <taxon>Ecdysozoa</taxon>
        <taxon>Arthropoda</taxon>
        <taxon>Hexapoda</taxon>
        <taxon>Collembola</taxon>
        <taxon>Entomobryomorpha</taxon>
        <taxon>Isotomoidea</taxon>
        <taxon>Isotomidae</taxon>
        <taxon>Proisotominae</taxon>
        <taxon>Folsomia</taxon>
    </lineage>
</organism>
<protein>
    <submittedName>
        <fullName evidence="1">Uncharacterized protein</fullName>
    </submittedName>
</protein>
<proteinExistence type="predicted"/>
<dbReference type="AlphaFoldDB" id="A0A226EHE6"/>
<keyword evidence="2" id="KW-1185">Reference proteome</keyword>
<name>A0A226EHE6_FOLCA</name>
<evidence type="ECO:0000313" key="2">
    <source>
        <dbReference type="Proteomes" id="UP000198287"/>
    </source>
</evidence>
<sequence>MSRRRVLVKPLNLLSSIMAKVDRVYTRSFYTNMSASIFEGIADKKNQRSCENTDSGKNRSENWKPALPGNIPMSILSIMDQIGPSQNAFEKGNCSLSSILSSVINHDHIGWTTTLLGVSV</sequence>